<feature type="chain" id="PRO_5009529292" description="Glycosyltransferase RgtA/B/C/D-like domain-containing protein" evidence="2">
    <location>
        <begin position="24"/>
        <end position="509"/>
    </location>
</feature>
<feature type="transmembrane region" description="Helical" evidence="1">
    <location>
        <begin position="77"/>
        <end position="95"/>
    </location>
</feature>
<keyword evidence="1" id="KW-0472">Membrane</keyword>
<keyword evidence="1" id="KW-0812">Transmembrane</keyword>
<evidence type="ECO:0000313" key="3">
    <source>
        <dbReference type="EMBL" id="OGK37226.1"/>
    </source>
</evidence>
<gene>
    <name evidence="3" type="ORF">A3F03_04645</name>
</gene>
<protein>
    <recommendedName>
        <fullName evidence="5">Glycosyltransferase RgtA/B/C/D-like domain-containing protein</fullName>
    </recommendedName>
</protein>
<feature type="transmembrane region" description="Helical" evidence="1">
    <location>
        <begin position="130"/>
        <end position="150"/>
    </location>
</feature>
<feature type="transmembrane region" description="Helical" evidence="1">
    <location>
        <begin position="311"/>
        <end position="334"/>
    </location>
</feature>
<name>A0A1F7I1I0_9BACT</name>
<feature type="transmembrane region" description="Helical" evidence="1">
    <location>
        <begin position="360"/>
        <end position="380"/>
    </location>
</feature>
<comment type="caution">
    <text evidence="3">The sequence shown here is derived from an EMBL/GenBank/DDBJ whole genome shotgun (WGS) entry which is preliminary data.</text>
</comment>
<sequence>MQFKKYLFFTTFFGSLLFTVFLAQCPNYYAWQNKPANYFYSGQASWFDPWDVNVYVAAIKWGQTGQLLLKNLYTTQTYSNILFYPVYTVVGLAFASVNPFLLFQVLSAVCGVLLFVGIYLFAWIFIKDRWLALLATVLTALGGGLGWLFFPNIPSADLLITSFTFQSAWQRPHEAIGMMWYFCSLYLFYYYFSTKKIIYSFLSLACLLVLVVFYPYYLATYGLILGSFLYLHKDTAKNIYDFSLLGLNIILTLFITVFYFDYLVSGGFAGVAGQTLSRPPLVSLFLGYGLFMPIVIYQLTRWKTILPDRRFLLIWVFVSLSLSFLPIGIARFYLRGLFLPLSILVVFALKELKINSPVKLSLAIVVILFLSLPSSLYIFYRRVKETRTINPWYYQPRAADEMFDYLQMTNKDGVLAGYTLGNYLPAHTGKSVYFGHLIQTPQATEKLYNLEIFYQGKLQKKEALQFLRYNKINFVVYGHEEKQWGKLKYPFLHQVFSSKEIVLYEVVGK</sequence>
<dbReference type="AlphaFoldDB" id="A0A1F7I1I0"/>
<accession>A0A1F7I1I0</accession>
<feature type="transmembrane region" description="Helical" evidence="1">
    <location>
        <begin position="239"/>
        <end position="260"/>
    </location>
</feature>
<feature type="transmembrane region" description="Helical" evidence="1">
    <location>
        <begin position="198"/>
        <end position="218"/>
    </location>
</feature>
<keyword evidence="1" id="KW-1133">Transmembrane helix</keyword>
<evidence type="ECO:0000256" key="1">
    <source>
        <dbReference type="SAM" id="Phobius"/>
    </source>
</evidence>
<proteinExistence type="predicted"/>
<reference evidence="3 4" key="1">
    <citation type="journal article" date="2016" name="Nat. Commun.">
        <title>Thousands of microbial genomes shed light on interconnected biogeochemical processes in an aquifer system.</title>
        <authorList>
            <person name="Anantharaman K."/>
            <person name="Brown C.T."/>
            <person name="Hug L.A."/>
            <person name="Sharon I."/>
            <person name="Castelle C.J."/>
            <person name="Probst A.J."/>
            <person name="Thomas B.C."/>
            <person name="Singh A."/>
            <person name="Wilkins M.J."/>
            <person name="Karaoz U."/>
            <person name="Brodie E.L."/>
            <person name="Williams K.H."/>
            <person name="Hubbard S.S."/>
            <person name="Banfield J.F."/>
        </authorList>
    </citation>
    <scope>NUCLEOTIDE SEQUENCE [LARGE SCALE GENOMIC DNA]</scope>
</reference>
<evidence type="ECO:0000256" key="2">
    <source>
        <dbReference type="SAM" id="SignalP"/>
    </source>
</evidence>
<organism evidence="3 4">
    <name type="scientific">Candidatus Roizmanbacteria bacterium RIFCSPHIGHO2_12_FULL_41_11</name>
    <dbReference type="NCBI Taxonomy" id="1802052"/>
    <lineage>
        <taxon>Bacteria</taxon>
        <taxon>Candidatus Roizmaniibacteriota</taxon>
    </lineage>
</organism>
<dbReference type="EMBL" id="MGAC01000045">
    <property type="protein sequence ID" value="OGK37226.1"/>
    <property type="molecule type" value="Genomic_DNA"/>
</dbReference>
<dbReference type="Proteomes" id="UP000176803">
    <property type="component" value="Unassembled WGS sequence"/>
</dbReference>
<feature type="signal peptide" evidence="2">
    <location>
        <begin position="1"/>
        <end position="23"/>
    </location>
</feature>
<feature type="transmembrane region" description="Helical" evidence="1">
    <location>
        <begin position="102"/>
        <end position="124"/>
    </location>
</feature>
<evidence type="ECO:0008006" key="5">
    <source>
        <dbReference type="Google" id="ProtNLM"/>
    </source>
</evidence>
<evidence type="ECO:0000313" key="4">
    <source>
        <dbReference type="Proteomes" id="UP000176803"/>
    </source>
</evidence>
<feature type="transmembrane region" description="Helical" evidence="1">
    <location>
        <begin position="175"/>
        <end position="192"/>
    </location>
</feature>
<keyword evidence="2" id="KW-0732">Signal</keyword>
<feature type="transmembrane region" description="Helical" evidence="1">
    <location>
        <begin position="280"/>
        <end position="299"/>
    </location>
</feature>